<dbReference type="SUPFAM" id="SSF52058">
    <property type="entry name" value="L domain-like"/>
    <property type="match status" value="1"/>
</dbReference>
<sequence length="650" mass="71599">MKKFILLFSISISCFAQQLVEPPTIIQNPMNLEQQFGSRIAIEGNYSVIGSNYETIEVYVYEKSNTNTWFQKQILTISGITVGDGFGNSVAISGNTIIIGAENKPNSSNGTGAVYIFEKNVNNIWEEKQVLFRNNPTPFSNTNFGNHVAINGNFIIVGGSYGIVSIYTKNPTGSWEFLQDIIPSDGIIDTGFGKGSNPIAINNNYIAIGNFKKNNEGVVYTYSKNGNTWQSDTVISIPNTSFRGFGYAVALNESELLISAPFDGGKIAFFGRNNTNTNWEEKGIFTSNTPSDTYFGDNVALSDSYALVGGFDSTGGFFVAHLMAKNDLGNWEYIERKSPSDNFATVEAESGLAVSENSAFIGAGTWNEVYIYEIDPGSPTCTDISIPDAVFEQWLVDQQMDSDNLVNGIISSCDAEKVTTITINPLQGITNLTGIEGFINLETLYIPENDLVILDLSQNTKLISVNVFFNFLEQISVNNARLVSLNVSDNFFTSLDISGINNLQSLEARFNTNLTCIQVRDLAEASAKSSGRRPVWRVDDTSIFSLACPSPVLRSPLSKSEKTEIRNMNVIENNILIFPTQITNNKLTILTNGEANYNVQIFDIYGNAIQEYKQVLSQRKDLDISNLSSGLYIAKVSYGKDEYTAKFVKQ</sequence>
<dbReference type="InterPro" id="IPR032675">
    <property type="entry name" value="LRR_dom_sf"/>
</dbReference>
<dbReference type="Gene3D" id="3.80.10.10">
    <property type="entry name" value="Ribonuclease Inhibitor"/>
    <property type="match status" value="1"/>
</dbReference>
<name>A0ABW5AWK0_9FLAO</name>
<dbReference type="SUPFAM" id="SSF89372">
    <property type="entry name" value="Fucose-specific lectin"/>
    <property type="match status" value="1"/>
</dbReference>
<reference evidence="5" key="1">
    <citation type="journal article" date="2019" name="Int. J. Syst. Evol. Microbiol.">
        <title>The Global Catalogue of Microorganisms (GCM) 10K type strain sequencing project: providing services to taxonomists for standard genome sequencing and annotation.</title>
        <authorList>
            <consortium name="The Broad Institute Genomics Platform"/>
            <consortium name="The Broad Institute Genome Sequencing Center for Infectious Disease"/>
            <person name="Wu L."/>
            <person name="Ma J."/>
        </authorList>
    </citation>
    <scope>NUCLEOTIDE SEQUENCE [LARGE SCALE GENOMIC DNA]</scope>
    <source>
        <strain evidence="5">DT92</strain>
    </source>
</reference>
<protein>
    <submittedName>
        <fullName evidence="4">T9SS type A sorting domain-containing protein</fullName>
    </submittedName>
</protein>
<comment type="caution">
    <text evidence="4">The sequence shown here is derived from an EMBL/GenBank/DDBJ whole genome shotgun (WGS) entry which is preliminary data.</text>
</comment>
<feature type="domain" description="Secretion system C-terminal sorting" evidence="3">
    <location>
        <begin position="583"/>
        <end position="648"/>
    </location>
</feature>
<organism evidence="4 5">
    <name type="scientific">Aquimarina celericrescens</name>
    <dbReference type="NCBI Taxonomy" id="1964542"/>
    <lineage>
        <taxon>Bacteria</taxon>
        <taxon>Pseudomonadati</taxon>
        <taxon>Bacteroidota</taxon>
        <taxon>Flavobacteriia</taxon>
        <taxon>Flavobacteriales</taxon>
        <taxon>Flavobacteriaceae</taxon>
        <taxon>Aquimarina</taxon>
    </lineage>
</organism>
<dbReference type="PANTHER" id="PTHR36220">
    <property type="entry name" value="UNNAMED PRODUCT"/>
    <property type="match status" value="1"/>
</dbReference>
<keyword evidence="1 2" id="KW-0732">Signal</keyword>
<feature type="chain" id="PRO_5046087300" evidence="2">
    <location>
        <begin position="17"/>
        <end position="650"/>
    </location>
</feature>
<dbReference type="EMBL" id="JBHUHY010000003">
    <property type="protein sequence ID" value="MFD2186259.1"/>
    <property type="molecule type" value="Genomic_DNA"/>
</dbReference>
<proteinExistence type="predicted"/>
<evidence type="ECO:0000313" key="4">
    <source>
        <dbReference type="EMBL" id="MFD2186259.1"/>
    </source>
</evidence>
<accession>A0ABW5AWK0</accession>
<feature type="signal peptide" evidence="2">
    <location>
        <begin position="1"/>
        <end position="16"/>
    </location>
</feature>
<dbReference type="RefSeq" id="WP_378319237.1">
    <property type="nucleotide sequence ID" value="NZ_JBHUHY010000003.1"/>
</dbReference>
<dbReference type="Proteomes" id="UP001597344">
    <property type="component" value="Unassembled WGS sequence"/>
</dbReference>
<gene>
    <name evidence="4" type="ORF">ACFSJT_05605</name>
</gene>
<evidence type="ECO:0000256" key="1">
    <source>
        <dbReference type="ARBA" id="ARBA00022729"/>
    </source>
</evidence>
<dbReference type="InterPro" id="IPR026444">
    <property type="entry name" value="Secre_tail"/>
</dbReference>
<dbReference type="InterPro" id="IPR013517">
    <property type="entry name" value="FG-GAP"/>
</dbReference>
<evidence type="ECO:0000259" key="3">
    <source>
        <dbReference type="Pfam" id="PF18962"/>
    </source>
</evidence>
<keyword evidence="5" id="KW-1185">Reference proteome</keyword>
<dbReference type="NCBIfam" id="TIGR04183">
    <property type="entry name" value="Por_Secre_tail"/>
    <property type="match status" value="1"/>
</dbReference>
<dbReference type="InterPro" id="IPR028994">
    <property type="entry name" value="Integrin_alpha_N"/>
</dbReference>
<dbReference type="Pfam" id="PF14312">
    <property type="entry name" value="FG-GAP_2"/>
    <property type="match status" value="1"/>
</dbReference>
<dbReference type="PANTHER" id="PTHR36220:SF1">
    <property type="entry name" value="GAMMA TUBULIN COMPLEX COMPONENT C-TERMINAL DOMAIN-CONTAINING PROTEIN"/>
    <property type="match status" value="1"/>
</dbReference>
<dbReference type="Gene3D" id="2.130.10.130">
    <property type="entry name" value="Integrin alpha, N-terminal"/>
    <property type="match status" value="2"/>
</dbReference>
<evidence type="ECO:0000313" key="5">
    <source>
        <dbReference type="Proteomes" id="UP001597344"/>
    </source>
</evidence>
<dbReference type="Pfam" id="PF18962">
    <property type="entry name" value="Por_Secre_tail"/>
    <property type="match status" value="1"/>
</dbReference>
<evidence type="ECO:0000256" key="2">
    <source>
        <dbReference type="SAM" id="SignalP"/>
    </source>
</evidence>